<accession>A0ABW8EEN9</accession>
<organism evidence="2 3">
    <name type="scientific">Streptomyces toxytricini</name>
    <name type="common">Actinomyces toxytricini</name>
    <dbReference type="NCBI Taxonomy" id="67369"/>
    <lineage>
        <taxon>Bacteria</taxon>
        <taxon>Bacillati</taxon>
        <taxon>Actinomycetota</taxon>
        <taxon>Actinomycetes</taxon>
        <taxon>Kitasatosporales</taxon>
        <taxon>Streptomycetaceae</taxon>
        <taxon>Streptomyces</taxon>
    </lineage>
</organism>
<keyword evidence="1" id="KW-0472">Membrane</keyword>
<comment type="caution">
    <text evidence="2">The sequence shown here is derived from an EMBL/GenBank/DDBJ whole genome shotgun (WGS) entry which is preliminary data.</text>
</comment>
<keyword evidence="3" id="KW-1185">Reference proteome</keyword>
<dbReference type="Proteomes" id="UP001617351">
    <property type="component" value="Unassembled WGS sequence"/>
</dbReference>
<evidence type="ECO:0008006" key="4">
    <source>
        <dbReference type="Google" id="ProtNLM"/>
    </source>
</evidence>
<dbReference type="EMBL" id="JBIUYY010000002">
    <property type="protein sequence ID" value="MFJ2820465.1"/>
    <property type="molecule type" value="Genomic_DNA"/>
</dbReference>
<feature type="transmembrane region" description="Helical" evidence="1">
    <location>
        <begin position="7"/>
        <end position="27"/>
    </location>
</feature>
<dbReference type="RefSeq" id="WP_402377752.1">
    <property type="nucleotide sequence ID" value="NZ_JBIUYY010000002.1"/>
</dbReference>
<feature type="transmembrane region" description="Helical" evidence="1">
    <location>
        <begin position="33"/>
        <end position="54"/>
    </location>
</feature>
<name>A0ABW8EEN9_STRT5</name>
<keyword evidence="1" id="KW-0812">Transmembrane</keyword>
<reference evidence="2 3" key="1">
    <citation type="submission" date="2024-10" db="EMBL/GenBank/DDBJ databases">
        <title>The Natural Products Discovery Center: Release of the First 8490 Sequenced Strains for Exploring Actinobacteria Biosynthetic Diversity.</title>
        <authorList>
            <person name="Kalkreuter E."/>
            <person name="Kautsar S.A."/>
            <person name="Yang D."/>
            <person name="Bader C.D."/>
            <person name="Teijaro C.N."/>
            <person name="Fluegel L."/>
            <person name="Davis C.M."/>
            <person name="Simpson J.R."/>
            <person name="Lauterbach L."/>
            <person name="Steele A.D."/>
            <person name="Gui C."/>
            <person name="Meng S."/>
            <person name="Li G."/>
            <person name="Viehrig K."/>
            <person name="Ye F."/>
            <person name="Su P."/>
            <person name="Kiefer A.F."/>
            <person name="Nichols A."/>
            <person name="Cepeda A.J."/>
            <person name="Yan W."/>
            <person name="Fan B."/>
            <person name="Jiang Y."/>
            <person name="Adhikari A."/>
            <person name="Zheng C.-J."/>
            <person name="Schuster L."/>
            <person name="Cowan T.M."/>
            <person name="Smanski M.J."/>
            <person name="Chevrette M.G."/>
            <person name="De Carvalho L.P.S."/>
            <person name="Shen B."/>
        </authorList>
    </citation>
    <scope>NUCLEOTIDE SEQUENCE [LARGE SCALE GENOMIC DNA]</scope>
    <source>
        <strain evidence="2 3">NPDC087220</strain>
    </source>
</reference>
<protein>
    <recommendedName>
        <fullName evidence="4">Integral membrane protein</fullName>
    </recommendedName>
</protein>
<keyword evidence="1" id="KW-1133">Transmembrane helix</keyword>
<sequence>MSRVRAARLAAAVVIPGELLLVLAVAAGVRPPAAVLAACEVLVAVALLLEAWVLRSLYAAERARGAVPGEALRAAVRAAVPAAARRLLLHELRAGASLVRWMLRRPPHGVAAGDLPAAYTGPQTAMMYGMVFVSVVETVVLALLIPWPAVHRVVLVLDVYGVALLLAMHAACVTRPHVVRPDGSLRLRYGALFDLAVPADAVASARVDRRYPEGRLVSLSGDGALDLNVGGQTTVTVELSRAVGFTRPLGARGEARILRFHADDPGAVVAALRGAAVTPPRQE</sequence>
<feature type="transmembrane region" description="Helical" evidence="1">
    <location>
        <begin position="153"/>
        <end position="173"/>
    </location>
</feature>
<evidence type="ECO:0000313" key="3">
    <source>
        <dbReference type="Proteomes" id="UP001617351"/>
    </source>
</evidence>
<evidence type="ECO:0000256" key="1">
    <source>
        <dbReference type="SAM" id="Phobius"/>
    </source>
</evidence>
<evidence type="ECO:0000313" key="2">
    <source>
        <dbReference type="EMBL" id="MFJ2820465.1"/>
    </source>
</evidence>
<gene>
    <name evidence="2" type="ORF">ACIO7M_05015</name>
</gene>
<feature type="transmembrane region" description="Helical" evidence="1">
    <location>
        <begin position="125"/>
        <end position="147"/>
    </location>
</feature>
<proteinExistence type="predicted"/>